<sequence>MVRKGCLALERPNCFCIDERIIPFSGRCGMKQYVPNQPNPVGLKNFVLAGMDGVIYDFGIYKGQEAFPDIGLGVAENPVLTLVQTVPTCCTVYFDRWFTSVSLVDEPVKKIFITGTVMKNKIPKGANLVSDKDMKKSPIGTAGQTTRSDNAVACVKWVDKEPIAIVPAALGIEPKGT</sequence>
<keyword evidence="2" id="KW-1185">Reference proteome</keyword>
<name>A0AC60NYT0_IXOPE</name>
<organism evidence="1 2">
    <name type="scientific">Ixodes persulcatus</name>
    <name type="common">Taiga tick</name>
    <dbReference type="NCBI Taxonomy" id="34615"/>
    <lineage>
        <taxon>Eukaryota</taxon>
        <taxon>Metazoa</taxon>
        <taxon>Ecdysozoa</taxon>
        <taxon>Arthropoda</taxon>
        <taxon>Chelicerata</taxon>
        <taxon>Arachnida</taxon>
        <taxon>Acari</taxon>
        <taxon>Parasitiformes</taxon>
        <taxon>Ixodida</taxon>
        <taxon>Ixodoidea</taxon>
        <taxon>Ixodidae</taxon>
        <taxon>Ixodinae</taxon>
        <taxon>Ixodes</taxon>
    </lineage>
</organism>
<reference evidence="1 2" key="1">
    <citation type="journal article" date="2020" name="Cell">
        <title>Large-Scale Comparative Analyses of Tick Genomes Elucidate Their Genetic Diversity and Vector Capacities.</title>
        <authorList>
            <consortium name="Tick Genome and Microbiome Consortium (TIGMIC)"/>
            <person name="Jia N."/>
            <person name="Wang J."/>
            <person name="Shi W."/>
            <person name="Du L."/>
            <person name="Sun Y."/>
            <person name="Zhan W."/>
            <person name="Jiang J.F."/>
            <person name="Wang Q."/>
            <person name="Zhang B."/>
            <person name="Ji P."/>
            <person name="Bell-Sakyi L."/>
            <person name="Cui X.M."/>
            <person name="Yuan T.T."/>
            <person name="Jiang B.G."/>
            <person name="Yang W.F."/>
            <person name="Lam T.T."/>
            <person name="Chang Q.C."/>
            <person name="Ding S.J."/>
            <person name="Wang X.J."/>
            <person name="Zhu J.G."/>
            <person name="Ruan X.D."/>
            <person name="Zhao L."/>
            <person name="Wei J.T."/>
            <person name="Ye R.Z."/>
            <person name="Que T.C."/>
            <person name="Du C.H."/>
            <person name="Zhou Y.H."/>
            <person name="Cheng J.X."/>
            <person name="Dai P.F."/>
            <person name="Guo W.B."/>
            <person name="Han X.H."/>
            <person name="Huang E.J."/>
            <person name="Li L.F."/>
            <person name="Wei W."/>
            <person name="Gao Y.C."/>
            <person name="Liu J.Z."/>
            <person name="Shao H.Z."/>
            <person name="Wang X."/>
            <person name="Wang C.C."/>
            <person name="Yang T.C."/>
            <person name="Huo Q.B."/>
            <person name="Li W."/>
            <person name="Chen H.Y."/>
            <person name="Chen S.E."/>
            <person name="Zhou L.G."/>
            <person name="Ni X.B."/>
            <person name="Tian J.H."/>
            <person name="Sheng Y."/>
            <person name="Liu T."/>
            <person name="Pan Y.S."/>
            <person name="Xia L.Y."/>
            <person name="Li J."/>
            <person name="Zhao F."/>
            <person name="Cao W.C."/>
        </authorList>
    </citation>
    <scope>NUCLEOTIDE SEQUENCE [LARGE SCALE GENOMIC DNA]</scope>
    <source>
        <strain evidence="1">Iper-2018</strain>
    </source>
</reference>
<evidence type="ECO:0000313" key="2">
    <source>
        <dbReference type="Proteomes" id="UP000805193"/>
    </source>
</evidence>
<gene>
    <name evidence="1" type="ORF">HPB47_010607</name>
</gene>
<dbReference type="EMBL" id="JABSTQ010011364">
    <property type="protein sequence ID" value="KAG0412247.1"/>
    <property type="molecule type" value="Genomic_DNA"/>
</dbReference>
<proteinExistence type="predicted"/>
<protein>
    <submittedName>
        <fullName evidence="1">Uncharacterized protein</fullName>
    </submittedName>
</protein>
<dbReference type="Proteomes" id="UP000805193">
    <property type="component" value="Unassembled WGS sequence"/>
</dbReference>
<comment type="caution">
    <text evidence="1">The sequence shown here is derived from an EMBL/GenBank/DDBJ whole genome shotgun (WGS) entry which is preliminary data.</text>
</comment>
<evidence type="ECO:0000313" key="1">
    <source>
        <dbReference type="EMBL" id="KAG0412247.1"/>
    </source>
</evidence>
<accession>A0AC60NYT0</accession>